<keyword evidence="6" id="KW-1185">Reference proteome</keyword>
<dbReference type="InterPro" id="IPR046335">
    <property type="entry name" value="LacI/GalR-like_sensor"/>
</dbReference>
<dbReference type="AlphaFoldDB" id="A0A347WKW9"/>
<dbReference type="PANTHER" id="PTHR30146:SF154">
    <property type="entry name" value="TRANSCRIPTION REGULATOR, MEMBER OF GALR FAMILY"/>
    <property type="match status" value="1"/>
</dbReference>
<reference evidence="5 6" key="1">
    <citation type="submission" date="2017-09" db="EMBL/GenBank/DDBJ databases">
        <title>Complete genome sequence of Oxytococcus suis strain ZY16052.</title>
        <authorList>
            <person name="Li F."/>
        </authorList>
    </citation>
    <scope>NUCLEOTIDE SEQUENCE [LARGE SCALE GENOMIC DNA]</scope>
    <source>
        <strain evidence="5 6">ZY16052</strain>
    </source>
</reference>
<dbReference type="InterPro" id="IPR000843">
    <property type="entry name" value="HTH_LacI"/>
</dbReference>
<dbReference type="PROSITE" id="PS50932">
    <property type="entry name" value="HTH_LACI_2"/>
    <property type="match status" value="1"/>
</dbReference>
<evidence type="ECO:0000259" key="4">
    <source>
        <dbReference type="PROSITE" id="PS50932"/>
    </source>
</evidence>
<accession>A0A347WKW9</accession>
<keyword evidence="3" id="KW-0804">Transcription</keyword>
<dbReference type="SUPFAM" id="SSF47413">
    <property type="entry name" value="lambda repressor-like DNA-binding domains"/>
    <property type="match status" value="1"/>
</dbReference>
<evidence type="ECO:0000313" key="5">
    <source>
        <dbReference type="EMBL" id="AXY25726.1"/>
    </source>
</evidence>
<dbReference type="Pfam" id="PF00356">
    <property type="entry name" value="LacI"/>
    <property type="match status" value="1"/>
</dbReference>
<dbReference type="EMBL" id="CP023434">
    <property type="protein sequence ID" value="AXY25726.1"/>
    <property type="molecule type" value="Genomic_DNA"/>
</dbReference>
<dbReference type="CDD" id="cd01392">
    <property type="entry name" value="HTH_LacI"/>
    <property type="match status" value="1"/>
</dbReference>
<dbReference type="RefSeq" id="WP_118990627.1">
    <property type="nucleotide sequence ID" value="NZ_CP023434.1"/>
</dbReference>
<evidence type="ECO:0000256" key="3">
    <source>
        <dbReference type="ARBA" id="ARBA00023163"/>
    </source>
</evidence>
<keyword evidence="1" id="KW-0805">Transcription regulation</keyword>
<dbReference type="Gene3D" id="3.40.50.2300">
    <property type="match status" value="2"/>
</dbReference>
<dbReference type="SMART" id="SM00354">
    <property type="entry name" value="HTH_LACI"/>
    <property type="match status" value="1"/>
</dbReference>
<dbReference type="GO" id="GO:0000976">
    <property type="term" value="F:transcription cis-regulatory region binding"/>
    <property type="evidence" value="ECO:0007669"/>
    <property type="project" value="TreeGrafter"/>
</dbReference>
<dbReference type="Proteomes" id="UP000263232">
    <property type="component" value="Chromosome"/>
</dbReference>
<evidence type="ECO:0000256" key="1">
    <source>
        <dbReference type="ARBA" id="ARBA00023015"/>
    </source>
</evidence>
<feature type="domain" description="HTH lacI-type" evidence="4">
    <location>
        <begin position="2"/>
        <end position="55"/>
    </location>
</feature>
<dbReference type="GO" id="GO:0003700">
    <property type="term" value="F:DNA-binding transcription factor activity"/>
    <property type="evidence" value="ECO:0007669"/>
    <property type="project" value="TreeGrafter"/>
</dbReference>
<dbReference type="InterPro" id="IPR028082">
    <property type="entry name" value="Peripla_BP_I"/>
</dbReference>
<keyword evidence="2" id="KW-0238">DNA-binding</keyword>
<evidence type="ECO:0000313" key="6">
    <source>
        <dbReference type="Proteomes" id="UP000263232"/>
    </source>
</evidence>
<dbReference type="PRINTS" id="PR00036">
    <property type="entry name" value="HTHLACI"/>
</dbReference>
<dbReference type="CDD" id="cd01542">
    <property type="entry name" value="PBP1_TreR-like"/>
    <property type="match status" value="1"/>
</dbReference>
<organism evidence="5 6">
    <name type="scientific">Suicoccus acidiformans</name>
    <dbReference type="NCBI Taxonomy" id="2036206"/>
    <lineage>
        <taxon>Bacteria</taxon>
        <taxon>Bacillati</taxon>
        <taxon>Bacillota</taxon>
        <taxon>Bacilli</taxon>
        <taxon>Lactobacillales</taxon>
        <taxon>Aerococcaceae</taxon>
        <taxon>Suicoccus</taxon>
    </lineage>
</organism>
<sequence>MTTLKDIAQLAQVSKSTVSRYLNNGQVSEKTAKKIEQVIAETGYEPNALARSLKATSSQLIGVIIPRFNSSSTSEVLAGIDEVAMKEGYNLLILNSNQNLQQEMEHIQTLDRQNVAGIILFSQKFHPALLDIVSKTKAKIMILGQSFERFNYTTYDDYQAGKLIAQHAIDLGHKDLLYINPSEEDEAVGKVRAHGFIDWVEQYPVKYQVISSSFDRLDNYRLAHQILPDITATYIACATDRMAISFLKAAIELEIEVPSQLSLSGFGGYNDGQFVHPNLTTVKYPFKEAGQVAMQSLLEGIEDQTEELKQITLGVELLQGKSTGPKKS</sequence>
<dbReference type="PANTHER" id="PTHR30146">
    <property type="entry name" value="LACI-RELATED TRANSCRIPTIONAL REPRESSOR"/>
    <property type="match status" value="1"/>
</dbReference>
<dbReference type="SUPFAM" id="SSF53822">
    <property type="entry name" value="Periplasmic binding protein-like I"/>
    <property type="match status" value="1"/>
</dbReference>
<dbReference type="KEGG" id="abae:CL176_06780"/>
<dbReference type="InterPro" id="IPR010982">
    <property type="entry name" value="Lambda_DNA-bd_dom_sf"/>
</dbReference>
<dbReference type="OrthoDB" id="3180992at2"/>
<dbReference type="PROSITE" id="PS00356">
    <property type="entry name" value="HTH_LACI_1"/>
    <property type="match status" value="1"/>
</dbReference>
<proteinExistence type="predicted"/>
<name>A0A347WKW9_9LACT</name>
<dbReference type="Gene3D" id="1.10.260.40">
    <property type="entry name" value="lambda repressor-like DNA-binding domains"/>
    <property type="match status" value="1"/>
</dbReference>
<protein>
    <submittedName>
        <fullName evidence="5">LacI family transcriptional regulator</fullName>
    </submittedName>
</protein>
<evidence type="ECO:0000256" key="2">
    <source>
        <dbReference type="ARBA" id="ARBA00023125"/>
    </source>
</evidence>
<gene>
    <name evidence="5" type="ORF">CL176_06780</name>
</gene>
<dbReference type="Pfam" id="PF13377">
    <property type="entry name" value="Peripla_BP_3"/>
    <property type="match status" value="1"/>
</dbReference>